<accession>A0ABN9BY50</accession>
<evidence type="ECO:0000313" key="1">
    <source>
        <dbReference type="EMBL" id="CAI9552077.1"/>
    </source>
</evidence>
<gene>
    <name evidence="1" type="ORF">SPARVUS_LOCUS3828820</name>
</gene>
<dbReference type="EMBL" id="CATNWA010006429">
    <property type="protein sequence ID" value="CAI9552077.1"/>
    <property type="molecule type" value="Genomic_DNA"/>
</dbReference>
<dbReference type="Proteomes" id="UP001162483">
    <property type="component" value="Unassembled WGS sequence"/>
</dbReference>
<evidence type="ECO:0000313" key="2">
    <source>
        <dbReference type="Proteomes" id="UP001162483"/>
    </source>
</evidence>
<comment type="caution">
    <text evidence="1">The sequence shown here is derived from an EMBL/GenBank/DDBJ whole genome shotgun (WGS) entry which is preliminary data.</text>
</comment>
<keyword evidence="2" id="KW-1185">Reference proteome</keyword>
<organism evidence="1 2">
    <name type="scientific">Staurois parvus</name>
    <dbReference type="NCBI Taxonomy" id="386267"/>
    <lineage>
        <taxon>Eukaryota</taxon>
        <taxon>Metazoa</taxon>
        <taxon>Chordata</taxon>
        <taxon>Craniata</taxon>
        <taxon>Vertebrata</taxon>
        <taxon>Euteleostomi</taxon>
        <taxon>Amphibia</taxon>
        <taxon>Batrachia</taxon>
        <taxon>Anura</taxon>
        <taxon>Neobatrachia</taxon>
        <taxon>Ranoidea</taxon>
        <taxon>Ranidae</taxon>
        <taxon>Staurois</taxon>
    </lineage>
</organism>
<sequence>MHSPKQKKTSLAMHTKLSMCRMAMGSVCLMSRRGGSEKTRSNCLFTQCREIIP</sequence>
<proteinExistence type="predicted"/>
<reference evidence="1" key="1">
    <citation type="submission" date="2023-05" db="EMBL/GenBank/DDBJ databases">
        <authorList>
            <person name="Stuckert A."/>
        </authorList>
    </citation>
    <scope>NUCLEOTIDE SEQUENCE</scope>
</reference>
<name>A0ABN9BY50_9NEOB</name>
<protein>
    <submittedName>
        <fullName evidence="1">Uncharacterized protein</fullName>
    </submittedName>
</protein>